<keyword evidence="7" id="KW-1185">Reference proteome</keyword>
<evidence type="ECO:0000256" key="3">
    <source>
        <dbReference type="ARBA" id="ARBA00022692"/>
    </source>
</evidence>
<evidence type="ECO:0000256" key="4">
    <source>
        <dbReference type="ARBA" id="ARBA00022989"/>
    </source>
</evidence>
<dbReference type="AlphaFoldDB" id="A0A1S4B1U9"/>
<organism evidence="7 8">
    <name type="scientific">Nicotiana tabacum</name>
    <name type="common">Common tobacco</name>
    <dbReference type="NCBI Taxonomy" id="4097"/>
    <lineage>
        <taxon>Eukaryota</taxon>
        <taxon>Viridiplantae</taxon>
        <taxon>Streptophyta</taxon>
        <taxon>Embryophyta</taxon>
        <taxon>Tracheophyta</taxon>
        <taxon>Spermatophyta</taxon>
        <taxon>Magnoliopsida</taxon>
        <taxon>eudicotyledons</taxon>
        <taxon>Gunneridae</taxon>
        <taxon>Pentapetalae</taxon>
        <taxon>asterids</taxon>
        <taxon>lamiids</taxon>
        <taxon>Solanales</taxon>
        <taxon>Solanaceae</taxon>
        <taxon>Nicotianoideae</taxon>
        <taxon>Nicotianeae</taxon>
        <taxon>Nicotiana</taxon>
    </lineage>
</organism>
<evidence type="ECO:0000256" key="2">
    <source>
        <dbReference type="ARBA" id="ARBA00010583"/>
    </source>
</evidence>
<gene>
    <name evidence="8" type="primary">LOC107803593</name>
</gene>
<proteinExistence type="inferred from homology"/>
<dbReference type="Gene3D" id="1.25.40.10">
    <property type="entry name" value="Tetratricopeptide repeat domain"/>
    <property type="match status" value="1"/>
</dbReference>
<feature type="transmembrane region" description="Helical" evidence="6">
    <location>
        <begin position="227"/>
        <end position="246"/>
    </location>
</feature>
<protein>
    <submittedName>
        <fullName evidence="8">ALBINO3-like protein 2, chloroplastic isoform X2</fullName>
    </submittedName>
</protein>
<dbReference type="GeneID" id="107803593"/>
<dbReference type="InterPro" id="IPR011990">
    <property type="entry name" value="TPR-like_helical_dom_sf"/>
</dbReference>
<keyword evidence="4 6" id="KW-1133">Transmembrane helix</keyword>
<keyword evidence="3 6" id="KW-0812">Transmembrane</keyword>
<reference evidence="8" key="2">
    <citation type="submission" date="2025-08" db="UniProtKB">
        <authorList>
            <consortium name="RefSeq"/>
        </authorList>
    </citation>
    <scope>IDENTIFICATION</scope>
    <source>
        <tissue evidence="8">Leaf</tissue>
    </source>
</reference>
<dbReference type="InterPro" id="IPR001708">
    <property type="entry name" value="YidC/ALB3/OXA1/COX18"/>
</dbReference>
<reference evidence="7" key="1">
    <citation type="journal article" date="2014" name="Nat. Commun.">
        <title>The tobacco genome sequence and its comparison with those of tomato and potato.</title>
        <authorList>
            <person name="Sierro N."/>
            <person name="Battey J.N."/>
            <person name="Ouadi S."/>
            <person name="Bakaher N."/>
            <person name="Bovet L."/>
            <person name="Willig A."/>
            <person name="Goepfert S."/>
            <person name="Peitsch M.C."/>
            <person name="Ivanov N.V."/>
        </authorList>
    </citation>
    <scope>NUCLEOTIDE SEQUENCE [LARGE SCALE GENOMIC DNA]</scope>
</reference>
<feature type="transmembrane region" description="Helical" evidence="6">
    <location>
        <begin position="135"/>
        <end position="158"/>
    </location>
</feature>
<evidence type="ECO:0000256" key="5">
    <source>
        <dbReference type="ARBA" id="ARBA00023136"/>
    </source>
</evidence>
<evidence type="ECO:0000313" key="8">
    <source>
        <dbReference type="RefSeq" id="XP_016482824.1"/>
    </source>
</evidence>
<dbReference type="OrthoDB" id="2148490at2759"/>
<evidence type="ECO:0000256" key="1">
    <source>
        <dbReference type="ARBA" id="ARBA00004141"/>
    </source>
</evidence>
<keyword evidence="5 6" id="KW-0472">Membrane</keyword>
<dbReference type="PANTHER" id="PTHR12428:SF65">
    <property type="entry name" value="CYTOCHROME C OXIDASE ASSEMBLY PROTEIN COX18, MITOCHONDRIAL"/>
    <property type="match status" value="1"/>
</dbReference>
<comment type="subcellular location">
    <subcellularLocation>
        <location evidence="1">Membrane</location>
        <topology evidence="1">Multi-pass membrane protein</topology>
    </subcellularLocation>
</comment>
<accession>A0A1S4B1U9</accession>
<dbReference type="GO" id="GO:0032977">
    <property type="term" value="F:membrane insertase activity"/>
    <property type="evidence" value="ECO:0007669"/>
    <property type="project" value="InterPro"/>
</dbReference>
<name>A0A1S4B1U9_TOBAC</name>
<evidence type="ECO:0000256" key="6">
    <source>
        <dbReference type="SAM" id="Phobius"/>
    </source>
</evidence>
<dbReference type="SUPFAM" id="SSF48452">
    <property type="entry name" value="TPR-like"/>
    <property type="match status" value="1"/>
</dbReference>
<sequence>MSVQFSLSKLRRCSRNLPEISFLHTVTSSDSYTKTSNPSNHYRRHNHGHRRHLHFLSSLLPSQPQLSGPRCVSFCRSFSTRGWRVGDIGDSVMTQYENTELSLIGENVSGSVEDSILPVRALISLLDGYHDLTGFPWWIIIASSTVAMRLILFPFVILQLHKLMRIGELFPKLPPPFPPPMSGRSLRDQLKIFFKQKREAGCPSFFWYFASLTVQGGILWFQNLTEFPSGILGPVIPLLIAGLHYVNVQVSFQKSSVGNMGGFLGLLAEYYKKYLEVLTLPLLFIAFNIPQGSSVYWLTNSSMTVVQQLSLKHPDVRKKLGLPHMDPQSVTAHQKELGNPEEIKIEPSKKQRKVSVQNLSPHELVNLSIKFLAGGRKDEAMPFLRLALAKDPEYVRALLVIGQSLLQDGSLPEATEYLERAIAKLQLKENPMDIEDVDLLILSSQWAGVACIRQGKMGEGLVHLERIASIKEPEDPKSKAHYYDGLVLLSSALVNVGRKNDAIKHLQLATAYNESYRELLQQCENEEDDITGDLVNSRRADY</sequence>
<feature type="transmembrane region" description="Helical" evidence="6">
    <location>
        <begin position="277"/>
        <end position="298"/>
    </location>
</feature>
<dbReference type="RefSeq" id="XP_016482824.1">
    <property type="nucleotide sequence ID" value="XM_016627338.1"/>
</dbReference>
<evidence type="ECO:0000313" key="7">
    <source>
        <dbReference type="Proteomes" id="UP000790787"/>
    </source>
</evidence>
<dbReference type="Proteomes" id="UP000790787">
    <property type="component" value="Chromosome 6"/>
</dbReference>
<dbReference type="PANTHER" id="PTHR12428">
    <property type="entry name" value="OXA1"/>
    <property type="match status" value="1"/>
</dbReference>
<feature type="transmembrane region" description="Helical" evidence="6">
    <location>
        <begin position="205"/>
        <end position="221"/>
    </location>
</feature>
<comment type="similarity">
    <text evidence="2">Belongs to the OXA1/ALB3/YidC (TC 2.A.9.2) family.</text>
</comment>
<dbReference type="GO" id="GO:0051205">
    <property type="term" value="P:protein insertion into membrane"/>
    <property type="evidence" value="ECO:0007669"/>
    <property type="project" value="UniProtKB-ARBA"/>
</dbReference>
<dbReference type="GO" id="GO:0016020">
    <property type="term" value="C:membrane"/>
    <property type="evidence" value="ECO:0007669"/>
    <property type="project" value="UniProtKB-SubCell"/>
</dbReference>
<dbReference type="RefSeq" id="XP_016482824.1">
    <property type="nucleotide sequence ID" value="XM_016627338.2"/>
</dbReference>